<reference evidence="13" key="1">
    <citation type="submission" date="2021-02" db="EMBL/GenBank/DDBJ databases">
        <authorList>
            <person name="Bekaert M."/>
        </authorList>
    </citation>
    <scope>NUCLEOTIDE SEQUENCE</scope>
    <source>
        <strain evidence="13">IoA-00</strain>
    </source>
</reference>
<evidence type="ECO:0000256" key="9">
    <source>
        <dbReference type="ARBA" id="ARBA00023065"/>
    </source>
</evidence>
<keyword evidence="4" id="KW-1003">Cell membrane</keyword>
<protein>
    <recommendedName>
        <fullName evidence="12">Innexin</fullName>
    </recommendedName>
</protein>
<evidence type="ECO:0000256" key="6">
    <source>
        <dbReference type="ARBA" id="ARBA00022868"/>
    </source>
</evidence>
<keyword evidence="14" id="KW-1185">Reference proteome</keyword>
<keyword evidence="11 12" id="KW-0407">Ion channel</keyword>
<comment type="similarity">
    <text evidence="12">Belongs to the pannexin family.</text>
</comment>
<evidence type="ECO:0000256" key="5">
    <source>
        <dbReference type="ARBA" id="ARBA00022692"/>
    </source>
</evidence>
<dbReference type="InterPro" id="IPR000990">
    <property type="entry name" value="Innexin"/>
</dbReference>
<keyword evidence="3 12" id="KW-0813">Transport</keyword>
<keyword evidence="6" id="KW-0303">Gap junction</keyword>
<evidence type="ECO:0000313" key="13">
    <source>
        <dbReference type="EMBL" id="CAF2820982.1"/>
    </source>
</evidence>
<dbReference type="Proteomes" id="UP000675881">
    <property type="component" value="Chromosome 12"/>
</dbReference>
<dbReference type="PANTHER" id="PTHR11893:SF40">
    <property type="entry name" value="INNEXIN SHAKING-B"/>
    <property type="match status" value="1"/>
</dbReference>
<evidence type="ECO:0000256" key="12">
    <source>
        <dbReference type="RuleBase" id="RU010713"/>
    </source>
</evidence>
<evidence type="ECO:0000256" key="10">
    <source>
        <dbReference type="ARBA" id="ARBA00023136"/>
    </source>
</evidence>
<keyword evidence="7" id="KW-0965">Cell junction</keyword>
<dbReference type="GO" id="GO:0005921">
    <property type="term" value="C:gap junction"/>
    <property type="evidence" value="ECO:0007669"/>
    <property type="project" value="UniProtKB-SubCell"/>
</dbReference>
<evidence type="ECO:0000256" key="7">
    <source>
        <dbReference type="ARBA" id="ARBA00022949"/>
    </source>
</evidence>
<dbReference type="GO" id="GO:0005886">
    <property type="term" value="C:plasma membrane"/>
    <property type="evidence" value="ECO:0007669"/>
    <property type="project" value="UniProtKB-SubCell"/>
</dbReference>
<comment type="subcellular location">
    <subcellularLocation>
        <location evidence="1">Cell junction</location>
        <location evidence="1">Gap junction</location>
    </subcellularLocation>
    <subcellularLocation>
        <location evidence="2 12">Cell membrane</location>
        <topology evidence="2 12">Multi-pass membrane protein</topology>
    </subcellularLocation>
</comment>
<sequence>MLEIFRELRGLLRVSHVHIDSWVFRLHYSVTTTVMFAFSLIVSAKQYVGNPIDCIHSKDIPEDVLNTYCWIHSTYTIPSAFWKRIGFDVAHPGVDKTLDPEERRYHKYYQWLWKNWEAGKISALRMDLNLGIISEEVKCFCLIDFLMGHFFTYGIEVMSFADRDQEDRIDPMIYVFPRMTKCTFHKFGTSGNIEKHDALCIFATEYFFSPYVRALVLRMRYRRVKRECIDMVIGKSYVGDWFLIYLLGQNIDSVIFKDVLHELAKKLGYRSRDIGET</sequence>
<proteinExistence type="inferred from homology"/>
<evidence type="ECO:0000256" key="8">
    <source>
        <dbReference type="ARBA" id="ARBA00022989"/>
    </source>
</evidence>
<keyword evidence="5" id="KW-0812">Transmembrane</keyword>
<dbReference type="OrthoDB" id="5867527at2759"/>
<dbReference type="PANTHER" id="PTHR11893">
    <property type="entry name" value="INNEXIN"/>
    <property type="match status" value="1"/>
</dbReference>
<evidence type="ECO:0000256" key="11">
    <source>
        <dbReference type="ARBA" id="ARBA00023303"/>
    </source>
</evidence>
<dbReference type="EMBL" id="HG994591">
    <property type="protein sequence ID" value="CAF2820982.1"/>
    <property type="molecule type" value="Genomic_DNA"/>
</dbReference>
<dbReference type="GO" id="GO:0005243">
    <property type="term" value="F:gap junction channel activity"/>
    <property type="evidence" value="ECO:0007669"/>
    <property type="project" value="TreeGrafter"/>
</dbReference>
<evidence type="ECO:0000256" key="3">
    <source>
        <dbReference type="ARBA" id="ARBA00022448"/>
    </source>
</evidence>
<keyword evidence="10" id="KW-0472">Membrane</keyword>
<evidence type="ECO:0000313" key="14">
    <source>
        <dbReference type="Proteomes" id="UP000675881"/>
    </source>
</evidence>
<evidence type="ECO:0000256" key="2">
    <source>
        <dbReference type="ARBA" id="ARBA00004651"/>
    </source>
</evidence>
<comment type="function">
    <text evidence="12">Structural component of the gap junctions.</text>
</comment>
<dbReference type="AlphaFoldDB" id="A0A7R8CH42"/>
<name>A0A7R8CH42_LEPSM</name>
<dbReference type="GO" id="GO:0034220">
    <property type="term" value="P:monoatomic ion transmembrane transport"/>
    <property type="evidence" value="ECO:0007669"/>
    <property type="project" value="UniProtKB-KW"/>
</dbReference>
<keyword evidence="9 12" id="KW-0406">Ion transport</keyword>
<organism evidence="13 14">
    <name type="scientific">Lepeophtheirus salmonis</name>
    <name type="common">Salmon louse</name>
    <name type="synonym">Caligus salmonis</name>
    <dbReference type="NCBI Taxonomy" id="72036"/>
    <lineage>
        <taxon>Eukaryota</taxon>
        <taxon>Metazoa</taxon>
        <taxon>Ecdysozoa</taxon>
        <taxon>Arthropoda</taxon>
        <taxon>Crustacea</taxon>
        <taxon>Multicrustacea</taxon>
        <taxon>Hexanauplia</taxon>
        <taxon>Copepoda</taxon>
        <taxon>Siphonostomatoida</taxon>
        <taxon>Caligidae</taxon>
        <taxon>Lepeophtheirus</taxon>
    </lineage>
</organism>
<dbReference type="Pfam" id="PF00876">
    <property type="entry name" value="Innexin"/>
    <property type="match status" value="3"/>
</dbReference>
<evidence type="ECO:0000256" key="4">
    <source>
        <dbReference type="ARBA" id="ARBA00022475"/>
    </source>
</evidence>
<keyword evidence="8" id="KW-1133">Transmembrane helix</keyword>
<accession>A0A7R8CH42</accession>
<gene>
    <name evidence="12" type="primary">inx</name>
    <name evidence="13" type="ORF">LSAA_3455</name>
</gene>
<evidence type="ECO:0000256" key="1">
    <source>
        <dbReference type="ARBA" id="ARBA00004610"/>
    </source>
</evidence>
<dbReference type="PROSITE" id="PS51013">
    <property type="entry name" value="PANNEXIN"/>
    <property type="match status" value="1"/>
</dbReference>